<feature type="compositionally biased region" description="Low complexity" evidence="2">
    <location>
        <begin position="16"/>
        <end position="26"/>
    </location>
</feature>
<reference evidence="4" key="2">
    <citation type="journal article" date="2023" name="Plants (Basel)">
        <title>Annotation of the Turnera subulata (Passifloraceae) Draft Genome Reveals the S-Locus Evolved after the Divergence of Turneroideae from Passifloroideae in a Stepwise Manner.</title>
        <authorList>
            <person name="Henning P.M."/>
            <person name="Roalson E.H."/>
            <person name="Mir W."/>
            <person name="McCubbin A.G."/>
            <person name="Shore J.S."/>
        </authorList>
    </citation>
    <scope>NUCLEOTIDE SEQUENCE</scope>
    <source>
        <strain evidence="4">F60SS</strain>
    </source>
</reference>
<feature type="domain" description="RRM" evidence="3">
    <location>
        <begin position="107"/>
        <end position="184"/>
    </location>
</feature>
<keyword evidence="5" id="KW-1185">Reference proteome</keyword>
<feature type="compositionally biased region" description="Pro residues" evidence="2">
    <location>
        <begin position="27"/>
        <end position="39"/>
    </location>
</feature>
<keyword evidence="1" id="KW-0694">RNA-binding</keyword>
<dbReference type="Pfam" id="PF00076">
    <property type="entry name" value="RRM_1"/>
    <property type="match status" value="1"/>
</dbReference>
<gene>
    <name evidence="4" type="ORF">Tsubulata_038956</name>
</gene>
<evidence type="ECO:0000256" key="1">
    <source>
        <dbReference type="PROSITE-ProRule" id="PRU00176"/>
    </source>
</evidence>
<organism evidence="4 5">
    <name type="scientific">Turnera subulata</name>
    <dbReference type="NCBI Taxonomy" id="218843"/>
    <lineage>
        <taxon>Eukaryota</taxon>
        <taxon>Viridiplantae</taxon>
        <taxon>Streptophyta</taxon>
        <taxon>Embryophyta</taxon>
        <taxon>Tracheophyta</taxon>
        <taxon>Spermatophyta</taxon>
        <taxon>Magnoliopsida</taxon>
        <taxon>eudicotyledons</taxon>
        <taxon>Gunneridae</taxon>
        <taxon>Pentapetalae</taxon>
        <taxon>rosids</taxon>
        <taxon>fabids</taxon>
        <taxon>Malpighiales</taxon>
        <taxon>Passifloraceae</taxon>
        <taxon>Turnera</taxon>
    </lineage>
</organism>
<dbReference type="InterPro" id="IPR035979">
    <property type="entry name" value="RBD_domain_sf"/>
</dbReference>
<feature type="compositionally biased region" description="Polar residues" evidence="2">
    <location>
        <begin position="490"/>
        <end position="504"/>
    </location>
</feature>
<dbReference type="AlphaFoldDB" id="A0A9Q0JEY2"/>
<evidence type="ECO:0000259" key="3">
    <source>
        <dbReference type="PROSITE" id="PS50102"/>
    </source>
</evidence>
<dbReference type="InterPro" id="IPR000504">
    <property type="entry name" value="RRM_dom"/>
</dbReference>
<dbReference type="EMBL" id="JAKUCV010003383">
    <property type="protein sequence ID" value="KAJ4839188.1"/>
    <property type="molecule type" value="Genomic_DNA"/>
</dbReference>
<feature type="region of interest" description="Disordered" evidence="2">
    <location>
        <begin position="1"/>
        <end position="39"/>
    </location>
</feature>
<evidence type="ECO:0000256" key="2">
    <source>
        <dbReference type="SAM" id="MobiDB-lite"/>
    </source>
</evidence>
<dbReference type="SUPFAM" id="SSF54928">
    <property type="entry name" value="RNA-binding domain, RBD"/>
    <property type="match status" value="1"/>
</dbReference>
<dbReference type="PANTHER" id="PTHR34427">
    <property type="entry name" value="DUF4283 DOMAIN PROTEIN"/>
    <property type="match status" value="1"/>
</dbReference>
<comment type="caution">
    <text evidence="4">The sequence shown here is derived from an EMBL/GenBank/DDBJ whole genome shotgun (WGS) entry which is preliminary data.</text>
</comment>
<proteinExistence type="predicted"/>
<sequence>MLLLNSSSSPTPFRKTLSTLPTLPMSPGLPPPPPPPPQAPAFHFPPTTITAQPFTPTPITHPHQKIKAPLLTNRNNQNEYARNQKPLTFSKWNRKITQQAIADGHLLSIYVENIPMVWTIADILSTLSVYGEIIDVYIPGKKSRNGKRFGFIRFKKVQNHSRIIEGISSIPTPEGKLRGSYAREIGYAPTSQPSKNPAITHVNRTMQGKSYAQTVKKQDDASSLRVKPVCNGTANVFFCPLDETMNWLNCCAYGVLSSPIERDVVQEIFISNGIHDAVVSELGGEAVLVHFQSQDAKRSFLSSLPMWIEDHFQVFREWMQGDGAPNRKCWIQLKGVPLQTWCRNFFMSICRRFGDLIKIAEITEEKLNLEYAFIQVLTSVNSPISWDFNVDIKGLKQVIKCTEIHESCIPKVLSIKKNQVLKDLISLDSSPQSGSKGPRKGKSSATILAVGSEPSSLGKLAEAEERDALGTDPFHLMDVIARLNEPIGVQSTAGSKRMNQSQGEFSKRTAGPSKSATPPLFQDAIPLHNKFSCLAPEEVGESSPGTKSVGYTDGSEHGSTNQSYPLQVVPGTASSPRSPSKPISLGPMPTSPVSVAFPHQSLSELIQKKVAIALNERKIMKKRKVKTFNKLTGSIISTGSLDDSTLRRVNRRLMVQDLAQVEQPILVPDYDAEANLTIQVGNQLCWEDCDRNQELRLAVRELIEKEGEEWLRNNDKE</sequence>
<reference evidence="4" key="1">
    <citation type="submission" date="2022-02" db="EMBL/GenBank/DDBJ databases">
        <authorList>
            <person name="Henning P.M."/>
            <person name="McCubbin A.G."/>
            <person name="Shore J.S."/>
        </authorList>
    </citation>
    <scope>NUCLEOTIDE SEQUENCE</scope>
    <source>
        <strain evidence="4">F60SS</strain>
        <tissue evidence="4">Leaves</tissue>
    </source>
</reference>
<dbReference type="PROSITE" id="PS50102">
    <property type="entry name" value="RRM"/>
    <property type="match status" value="1"/>
</dbReference>
<feature type="region of interest" description="Disordered" evidence="2">
    <location>
        <begin position="537"/>
        <end position="586"/>
    </location>
</feature>
<dbReference type="Proteomes" id="UP001141552">
    <property type="component" value="Unassembled WGS sequence"/>
</dbReference>
<dbReference type="PANTHER" id="PTHR34427:SF5">
    <property type="entry name" value="DUF4283 DOMAIN-CONTAINING PROTEIN"/>
    <property type="match status" value="1"/>
</dbReference>
<dbReference type="InterPro" id="IPR012677">
    <property type="entry name" value="Nucleotide-bd_a/b_plait_sf"/>
</dbReference>
<evidence type="ECO:0000313" key="4">
    <source>
        <dbReference type="EMBL" id="KAJ4839188.1"/>
    </source>
</evidence>
<feature type="region of interest" description="Disordered" evidence="2">
    <location>
        <begin position="490"/>
        <end position="518"/>
    </location>
</feature>
<evidence type="ECO:0000313" key="5">
    <source>
        <dbReference type="Proteomes" id="UP001141552"/>
    </source>
</evidence>
<accession>A0A9Q0JEY2</accession>
<name>A0A9Q0JEY2_9ROSI</name>
<dbReference type="GO" id="GO:0003723">
    <property type="term" value="F:RNA binding"/>
    <property type="evidence" value="ECO:0007669"/>
    <property type="project" value="UniProtKB-UniRule"/>
</dbReference>
<protein>
    <recommendedName>
        <fullName evidence="3">RRM domain-containing protein</fullName>
    </recommendedName>
</protein>
<dbReference type="Gene3D" id="3.30.70.330">
    <property type="match status" value="1"/>
</dbReference>
<dbReference type="CDD" id="cd00590">
    <property type="entry name" value="RRM_SF"/>
    <property type="match status" value="1"/>
</dbReference>
<feature type="compositionally biased region" description="Polar residues" evidence="2">
    <location>
        <begin position="1"/>
        <end position="11"/>
    </location>
</feature>
<dbReference type="OrthoDB" id="360390at2759"/>